<reference evidence="2" key="1">
    <citation type="submission" date="2017-06" db="EMBL/GenBank/DDBJ databases">
        <authorList>
            <person name="Varghese N."/>
            <person name="Submissions S."/>
        </authorList>
    </citation>
    <scope>NUCLEOTIDE SEQUENCE [LARGE SCALE GENOMIC DNA]</scope>
    <source>
        <strain evidence="2">DSM 137</strain>
    </source>
</reference>
<gene>
    <name evidence="1" type="ORF">SAMN06265338_1258</name>
</gene>
<organism evidence="1 2">
    <name type="scientific">Rhodoblastus acidophilus</name>
    <name type="common">Rhodopseudomonas acidophila</name>
    <dbReference type="NCBI Taxonomy" id="1074"/>
    <lineage>
        <taxon>Bacteria</taxon>
        <taxon>Pseudomonadati</taxon>
        <taxon>Pseudomonadota</taxon>
        <taxon>Alphaproteobacteria</taxon>
        <taxon>Hyphomicrobiales</taxon>
        <taxon>Rhodoblastaceae</taxon>
        <taxon>Rhodoblastus</taxon>
    </lineage>
</organism>
<dbReference type="RefSeq" id="WP_141098536.1">
    <property type="nucleotide sequence ID" value="NZ_FYDG01000025.1"/>
</dbReference>
<evidence type="ECO:0000313" key="1">
    <source>
        <dbReference type="EMBL" id="SNB83241.1"/>
    </source>
</evidence>
<dbReference type="OrthoDB" id="7624803at2"/>
<protein>
    <submittedName>
        <fullName evidence="1">Uncharacterized protein</fullName>
    </submittedName>
</protein>
<keyword evidence="2" id="KW-1185">Reference proteome</keyword>
<dbReference type="AlphaFoldDB" id="A0A212SCH0"/>
<accession>A0A212SCH0</accession>
<name>A0A212SCH0_RHOAC</name>
<dbReference type="EMBL" id="FYDG01000025">
    <property type="protein sequence ID" value="SNB83241.1"/>
    <property type="molecule type" value="Genomic_DNA"/>
</dbReference>
<sequence length="331" mass="37203">MNLWHNIDGSTAEAQLRGLSRRLAELDEAMKGGQRMLADNPQSFAARLSLESLSQLQERLQLERVALVRHRKRERVAIALKGNTFSDHTANIGQLGLFLVRVQGLYQSIAQAITTGPKSRGPISQDILRSTDLRFANVYPSSFGMEIFVNSAFDDSGESTAVSTLQTLFNLLNAARREEEVVRLSGELGQRSLGHLRKVLRDLERTGAGFALGWTDVTGTEYCWSAETDDIPQLNRNVNRFQEKYVGECTFEGALIGASLLRNRFEFMDMNKQIIEGKITRAVKPKLREFFGSWCSVSLDKVDIIDNYSNETRSYFTMLDINPRAASQTPQ</sequence>
<proteinExistence type="predicted"/>
<evidence type="ECO:0000313" key="2">
    <source>
        <dbReference type="Proteomes" id="UP000198418"/>
    </source>
</evidence>
<dbReference type="Proteomes" id="UP000198418">
    <property type="component" value="Unassembled WGS sequence"/>
</dbReference>